<evidence type="ECO:0000313" key="2">
    <source>
        <dbReference type="Proteomes" id="UP000013911"/>
    </source>
</evidence>
<protein>
    <submittedName>
        <fullName evidence="1">Uncharacterized protein</fullName>
    </submittedName>
</protein>
<proteinExistence type="predicted"/>
<dbReference type="EMBL" id="AQPX01000020">
    <property type="protein sequence ID" value="EON71908.1"/>
    <property type="molecule type" value="Genomic_DNA"/>
</dbReference>
<accession>R7ZCT4</accession>
<dbReference type="eggNOG" id="COG2226">
    <property type="taxonomic scope" value="Bacteria"/>
</dbReference>
<reference evidence="1 2" key="1">
    <citation type="submission" date="2013-04" db="EMBL/GenBank/DDBJ databases">
        <title>Draft genome of the heavy metal tolerant bacterium Lysinibacillus sphaericus strain OT4b.31.</title>
        <authorList>
            <person name="Pena-Montenegro T.D."/>
            <person name="Dussan J."/>
        </authorList>
    </citation>
    <scope>NUCLEOTIDE SEQUENCE [LARGE SCALE GENOMIC DNA]</scope>
    <source>
        <strain evidence="1 2">OT4b.31</strain>
    </source>
</reference>
<evidence type="ECO:0000313" key="1">
    <source>
        <dbReference type="EMBL" id="EON71908.1"/>
    </source>
</evidence>
<dbReference type="Proteomes" id="UP000013911">
    <property type="component" value="Unassembled WGS sequence"/>
</dbReference>
<name>R7ZCT4_LYSSH</name>
<dbReference type="AlphaFoldDB" id="R7ZCT4"/>
<dbReference type="PATRIC" id="fig|1285586.5.peg.2704"/>
<sequence length="46" mass="4947">MLHIMNVAHRGMNKWLIDSGVIKDGDIGCVGGETLQSLAKINHLGC</sequence>
<comment type="caution">
    <text evidence="1">The sequence shown here is derived from an EMBL/GenBank/DDBJ whole genome shotgun (WGS) entry which is preliminary data.</text>
</comment>
<dbReference type="HOGENOM" id="CLU_3185505_0_0_9"/>
<organism evidence="1 2">
    <name type="scientific">Lysinibacillus sphaericus OT4b.31</name>
    <dbReference type="NCBI Taxonomy" id="1285586"/>
    <lineage>
        <taxon>Bacteria</taxon>
        <taxon>Bacillati</taxon>
        <taxon>Bacillota</taxon>
        <taxon>Bacilli</taxon>
        <taxon>Bacillales</taxon>
        <taxon>Bacillaceae</taxon>
        <taxon>Lysinibacillus</taxon>
    </lineage>
</organism>
<dbReference type="RefSeq" id="WP_010859582.1">
    <property type="nucleotide sequence ID" value="NZ_KB933398.1"/>
</dbReference>
<gene>
    <name evidence="1" type="ORF">H131_13228</name>
</gene>